<feature type="chain" id="PRO_5010859919" evidence="1">
    <location>
        <begin position="22"/>
        <end position="125"/>
    </location>
</feature>
<organism evidence="2">
    <name type="scientific">Amphimedon queenslandica</name>
    <name type="common">Sponge</name>
    <dbReference type="NCBI Taxonomy" id="400682"/>
    <lineage>
        <taxon>Eukaryota</taxon>
        <taxon>Metazoa</taxon>
        <taxon>Porifera</taxon>
        <taxon>Demospongiae</taxon>
        <taxon>Heteroscleromorpha</taxon>
        <taxon>Haplosclerida</taxon>
        <taxon>Niphatidae</taxon>
        <taxon>Amphimedon</taxon>
    </lineage>
</organism>
<evidence type="ECO:0000256" key="1">
    <source>
        <dbReference type="SAM" id="SignalP"/>
    </source>
</evidence>
<dbReference type="EnsemblMetazoa" id="Aqu2.1.37316_001">
    <property type="protein sequence ID" value="Aqu2.1.37316_001"/>
    <property type="gene ID" value="Aqu2.1.37316"/>
</dbReference>
<protein>
    <submittedName>
        <fullName evidence="2">Uncharacterized protein</fullName>
    </submittedName>
</protein>
<feature type="signal peptide" evidence="1">
    <location>
        <begin position="1"/>
        <end position="21"/>
    </location>
</feature>
<accession>A0A1X7VBB6</accession>
<sequence length="125" mass="14315">MIIQIGWLLMISLILNKKVVSKGFEREDGVIVKSIEMALKFFNVERQAYHRRSFISNYVHKALQPKNIMTMCQSVSLTAASISDTALQQKAQDILDKFVHVFTLFNPVIKFMTAVPCSQMLKLIH</sequence>
<keyword evidence="1" id="KW-0732">Signal</keyword>
<dbReference type="InParanoid" id="A0A1X7VBB6"/>
<dbReference type="OMA" id="QAYHRRS"/>
<dbReference type="AlphaFoldDB" id="A0A1X7VBB6"/>
<name>A0A1X7VBB6_AMPQE</name>
<evidence type="ECO:0000313" key="2">
    <source>
        <dbReference type="EnsemblMetazoa" id="Aqu2.1.37316_001"/>
    </source>
</evidence>
<reference evidence="2" key="1">
    <citation type="submission" date="2017-05" db="UniProtKB">
        <authorList>
            <consortium name="EnsemblMetazoa"/>
        </authorList>
    </citation>
    <scope>IDENTIFICATION</scope>
</reference>
<proteinExistence type="predicted"/>